<dbReference type="PANTHER" id="PTHR14859">
    <property type="entry name" value="CALCOFLUOR WHITE HYPERSENSITIVE PROTEIN PRECURSOR"/>
    <property type="match status" value="1"/>
</dbReference>
<evidence type="ECO:0000259" key="1">
    <source>
        <dbReference type="Pfam" id="PF03372"/>
    </source>
</evidence>
<dbReference type="AlphaFoldDB" id="A0A4R4NX14"/>
<dbReference type="SUPFAM" id="SSF56219">
    <property type="entry name" value="DNase I-like"/>
    <property type="match status" value="1"/>
</dbReference>
<keyword evidence="2" id="KW-0269">Exonuclease</keyword>
<dbReference type="InterPro" id="IPR051916">
    <property type="entry name" value="GPI-anchor_lipid_remodeler"/>
</dbReference>
<reference evidence="2 3" key="1">
    <citation type="submission" date="2019-03" db="EMBL/GenBank/DDBJ databases">
        <title>Draft genome sequences of novel Actinobacteria.</title>
        <authorList>
            <person name="Sahin N."/>
            <person name="Ay H."/>
            <person name="Saygin H."/>
        </authorList>
    </citation>
    <scope>NUCLEOTIDE SEQUENCE [LARGE SCALE GENOMIC DNA]</scope>
    <source>
        <strain evidence="2 3">DSM 45347</strain>
    </source>
</reference>
<dbReference type="InterPro" id="IPR036691">
    <property type="entry name" value="Endo/exonu/phosph_ase_sf"/>
</dbReference>
<dbReference type="PANTHER" id="PTHR14859:SF1">
    <property type="entry name" value="PGAP2-INTERACTING PROTEIN"/>
    <property type="match status" value="1"/>
</dbReference>
<keyword evidence="2" id="KW-0378">Hydrolase</keyword>
<protein>
    <submittedName>
        <fullName evidence="2">Endonuclease/exonuclease/phosphatase</fullName>
    </submittedName>
</protein>
<organism evidence="2 3">
    <name type="scientific">Actinomadura bangladeshensis</name>
    <dbReference type="NCBI Taxonomy" id="453573"/>
    <lineage>
        <taxon>Bacteria</taxon>
        <taxon>Bacillati</taxon>
        <taxon>Actinomycetota</taxon>
        <taxon>Actinomycetes</taxon>
        <taxon>Streptosporangiales</taxon>
        <taxon>Thermomonosporaceae</taxon>
        <taxon>Actinomadura</taxon>
    </lineage>
</organism>
<dbReference type="Proteomes" id="UP000295431">
    <property type="component" value="Unassembled WGS sequence"/>
</dbReference>
<dbReference type="GO" id="GO:0006506">
    <property type="term" value="P:GPI anchor biosynthetic process"/>
    <property type="evidence" value="ECO:0007669"/>
    <property type="project" value="TreeGrafter"/>
</dbReference>
<dbReference type="GO" id="GO:0004519">
    <property type="term" value="F:endonuclease activity"/>
    <property type="evidence" value="ECO:0007669"/>
    <property type="project" value="UniProtKB-KW"/>
</dbReference>
<dbReference type="GO" id="GO:0016020">
    <property type="term" value="C:membrane"/>
    <property type="evidence" value="ECO:0007669"/>
    <property type="project" value="GOC"/>
</dbReference>
<dbReference type="GO" id="GO:0004527">
    <property type="term" value="F:exonuclease activity"/>
    <property type="evidence" value="ECO:0007669"/>
    <property type="project" value="UniProtKB-KW"/>
</dbReference>
<keyword evidence="2" id="KW-0255">Endonuclease</keyword>
<proteinExistence type="predicted"/>
<keyword evidence="2" id="KW-0540">Nuclease</keyword>
<dbReference type="EMBL" id="SMJW01000083">
    <property type="protein sequence ID" value="TDC14049.1"/>
    <property type="molecule type" value="Genomic_DNA"/>
</dbReference>
<feature type="domain" description="Endonuclease/exonuclease/phosphatase" evidence="1">
    <location>
        <begin position="8"/>
        <end position="223"/>
    </location>
</feature>
<gene>
    <name evidence="2" type="ORF">E1284_17990</name>
</gene>
<comment type="caution">
    <text evidence="2">The sequence shown here is derived from an EMBL/GenBank/DDBJ whole genome shotgun (WGS) entry which is preliminary data.</text>
</comment>
<dbReference type="Pfam" id="PF03372">
    <property type="entry name" value="Exo_endo_phos"/>
    <property type="match status" value="1"/>
</dbReference>
<dbReference type="InterPro" id="IPR005135">
    <property type="entry name" value="Endo/exonuclease/phosphatase"/>
</dbReference>
<evidence type="ECO:0000313" key="3">
    <source>
        <dbReference type="Proteomes" id="UP000295431"/>
    </source>
</evidence>
<dbReference type="Gene3D" id="3.60.10.10">
    <property type="entry name" value="Endonuclease/exonuclease/phosphatase"/>
    <property type="match status" value="1"/>
</dbReference>
<dbReference type="OrthoDB" id="3820230at2"/>
<keyword evidence="3" id="KW-1185">Reference proteome</keyword>
<name>A0A4R4NX14_9ACTN</name>
<dbReference type="RefSeq" id="WP_131940343.1">
    <property type="nucleotide sequence ID" value="NZ_BAAAMX010000040.1"/>
</dbReference>
<sequence length="234" mass="25814">MAAVRVQSYNVRSLRDDPAAVTRVVRALAPDVLCLQEVPRFGAWRLRRRRLANACGMKIAAGRRACGLAVLTGPRVRRVAREFHLLTPDPDLHRRALAIAVLDKDGTRLIAACTHLDLKKGPRRRHVEEILTHLDRARARYDAPVILAGDINEEPGGASWTRLTEHFRDAYGTAPAGEELTFSSRNPTRRIDAVFTDPAIQVEAAGVPADEAVARDYPAATDHRPLMADLDVPS</sequence>
<accession>A0A4R4NX14</accession>
<evidence type="ECO:0000313" key="2">
    <source>
        <dbReference type="EMBL" id="TDC14049.1"/>
    </source>
</evidence>